<proteinExistence type="predicted"/>
<reference evidence="1 2" key="1">
    <citation type="submission" date="2023-03" db="EMBL/GenBank/DDBJ databases">
        <title>Paludisphaera mucosa sp. nov. a novel planctomycete from northern fen.</title>
        <authorList>
            <person name="Ivanova A."/>
        </authorList>
    </citation>
    <scope>NUCLEOTIDE SEQUENCE [LARGE SCALE GENOMIC DNA]</scope>
    <source>
        <strain evidence="1 2">Pla2</strain>
    </source>
</reference>
<gene>
    <name evidence="1" type="ORF">PZE19_14795</name>
</gene>
<name>A0ABT6FCC7_9BACT</name>
<organism evidence="1 2">
    <name type="scientific">Paludisphaera mucosa</name>
    <dbReference type="NCBI Taxonomy" id="3030827"/>
    <lineage>
        <taxon>Bacteria</taxon>
        <taxon>Pseudomonadati</taxon>
        <taxon>Planctomycetota</taxon>
        <taxon>Planctomycetia</taxon>
        <taxon>Isosphaerales</taxon>
        <taxon>Isosphaeraceae</taxon>
        <taxon>Paludisphaera</taxon>
    </lineage>
</organism>
<evidence type="ECO:0000313" key="1">
    <source>
        <dbReference type="EMBL" id="MDG3005053.1"/>
    </source>
</evidence>
<dbReference type="EMBL" id="JARRAG010000002">
    <property type="protein sequence ID" value="MDG3005053.1"/>
    <property type="molecule type" value="Genomic_DNA"/>
</dbReference>
<protein>
    <submittedName>
        <fullName evidence="1">Uncharacterized protein</fullName>
    </submittedName>
</protein>
<evidence type="ECO:0000313" key="2">
    <source>
        <dbReference type="Proteomes" id="UP001216907"/>
    </source>
</evidence>
<sequence>MTEAVFEGVGVKAREHEEGFGTKLIEQYTSQVPSGFYLGLAFGSVGISLALKLSGRDRDAQFVGQWVAPFMLMGLYNKLVKLQGSD</sequence>
<keyword evidence="2" id="KW-1185">Reference proteome</keyword>
<dbReference type="RefSeq" id="WP_277861402.1">
    <property type="nucleotide sequence ID" value="NZ_JARRAG010000002.1"/>
</dbReference>
<accession>A0ABT6FCC7</accession>
<dbReference type="Proteomes" id="UP001216907">
    <property type="component" value="Unassembled WGS sequence"/>
</dbReference>
<comment type="caution">
    <text evidence="1">The sequence shown here is derived from an EMBL/GenBank/DDBJ whole genome shotgun (WGS) entry which is preliminary data.</text>
</comment>